<evidence type="ECO:0000313" key="1">
    <source>
        <dbReference type="EMBL" id="EHT99759.1"/>
    </source>
</evidence>
<name>H3RFW7_PANSE</name>
<dbReference type="PATRIC" id="fig|660596.6.peg.3062"/>
<accession>H3RFW7</accession>
<organism evidence="1 2">
    <name type="scientific">Pantoea stewartii subsp. stewartii DC283</name>
    <dbReference type="NCBI Taxonomy" id="660596"/>
    <lineage>
        <taxon>Bacteria</taxon>
        <taxon>Pseudomonadati</taxon>
        <taxon>Pseudomonadota</taxon>
        <taxon>Gammaproteobacteria</taxon>
        <taxon>Enterobacterales</taxon>
        <taxon>Erwiniaceae</taxon>
        <taxon>Pantoea</taxon>
    </lineage>
</organism>
<comment type="caution">
    <text evidence="1">The sequence shown here is derived from an EMBL/GenBank/DDBJ whole genome shotgun (WGS) entry which is preliminary data.</text>
</comment>
<reference evidence="1 2" key="1">
    <citation type="journal article" date="2012" name="Mol. Microbiol.">
        <title>The genetic and structural basis of two distinct terminal side branch residues in stewartan and amylovoran exopolysaccharides and their potential role in host adaptation.</title>
        <authorList>
            <person name="Wang X."/>
            <person name="Yang F."/>
            <person name="von Bodman S.B."/>
        </authorList>
    </citation>
    <scope>NUCLEOTIDE SEQUENCE [LARGE SCALE GENOMIC DNA]</scope>
    <source>
        <strain evidence="1 2">DC283</strain>
    </source>
</reference>
<proteinExistence type="predicted"/>
<protein>
    <recommendedName>
        <fullName evidence="3">Decarboxylase</fullName>
    </recommendedName>
</protein>
<dbReference type="AlphaFoldDB" id="H3RFW7"/>
<evidence type="ECO:0000313" key="2">
    <source>
        <dbReference type="Proteomes" id="UP000005050"/>
    </source>
</evidence>
<dbReference type="EMBL" id="AHIE01000022">
    <property type="protein sequence ID" value="EHT99759.1"/>
    <property type="molecule type" value="Genomic_DNA"/>
</dbReference>
<gene>
    <name evidence="1" type="ORF">CKS_3623</name>
</gene>
<dbReference type="Proteomes" id="UP000005050">
    <property type="component" value="Unassembled WGS sequence"/>
</dbReference>
<evidence type="ECO:0008006" key="3">
    <source>
        <dbReference type="Google" id="ProtNLM"/>
    </source>
</evidence>
<sequence>MQLTALMAQLTQQHRLSFIEVVMQKDDLPPLLRKVSACLSQRNGG</sequence>